<dbReference type="NCBIfam" id="NF008652">
    <property type="entry name" value="PRK11649.1"/>
    <property type="match status" value="1"/>
</dbReference>
<dbReference type="AlphaFoldDB" id="A0A0J5P8J0"/>
<dbReference type="PANTHER" id="PTHR21666:SF292">
    <property type="entry name" value="MUREIN DD-ENDOPEPTIDASE MEPM"/>
    <property type="match status" value="1"/>
</dbReference>
<dbReference type="GO" id="GO:0004222">
    <property type="term" value="F:metalloendopeptidase activity"/>
    <property type="evidence" value="ECO:0007669"/>
    <property type="project" value="TreeGrafter"/>
</dbReference>
<dbReference type="PATRIC" id="fig|67855.3.peg.774"/>
<dbReference type="PANTHER" id="PTHR21666">
    <property type="entry name" value="PEPTIDASE-RELATED"/>
    <property type="match status" value="1"/>
</dbReference>
<evidence type="ECO:0000256" key="6">
    <source>
        <dbReference type="ARBA" id="ARBA00022833"/>
    </source>
</evidence>
<proteinExistence type="predicted"/>
<keyword evidence="5" id="KW-0378">Hydrolase</keyword>
<keyword evidence="9" id="KW-0472">Membrane</keyword>
<gene>
    <name evidence="12" type="ORF">RO21_04590</name>
</gene>
<name>A0A0J5P8J0_9PAST</name>
<keyword evidence="3" id="KW-0645">Protease</keyword>
<keyword evidence="6" id="KW-0862">Zinc</keyword>
<comment type="cofactor">
    <cofactor evidence="1">
        <name>Zn(2+)</name>
        <dbReference type="ChEBI" id="CHEBI:29105"/>
    </cofactor>
</comment>
<dbReference type="Gene3D" id="2.70.70.10">
    <property type="entry name" value="Glucose Permease (Domain IIA)"/>
    <property type="match status" value="1"/>
</dbReference>
<evidence type="ECO:0000256" key="1">
    <source>
        <dbReference type="ARBA" id="ARBA00001947"/>
    </source>
</evidence>
<dbReference type="SUPFAM" id="SSF51261">
    <property type="entry name" value="Duplicated hybrid motif"/>
    <property type="match status" value="1"/>
</dbReference>
<evidence type="ECO:0000313" key="13">
    <source>
        <dbReference type="Proteomes" id="UP000036270"/>
    </source>
</evidence>
<feature type="domain" description="Csd3-like second N-terminal" evidence="11">
    <location>
        <begin position="269"/>
        <end position="391"/>
    </location>
</feature>
<dbReference type="GO" id="GO:0030313">
    <property type="term" value="C:cell envelope"/>
    <property type="evidence" value="ECO:0007669"/>
    <property type="project" value="UniProtKB-SubCell"/>
</dbReference>
<dbReference type="STRING" id="67855.RO21_04590"/>
<evidence type="ECO:0000256" key="8">
    <source>
        <dbReference type="SAM" id="MobiDB-lite"/>
    </source>
</evidence>
<dbReference type="Pfam" id="PF19425">
    <property type="entry name" value="Csd3_N2"/>
    <property type="match status" value="1"/>
</dbReference>
<sequence length="531" mass="58931">MRHVIFARDRRKKKNLLKGLIFLMALFSIFIGIVLTIKNQTPDSDPQNTIALVVKQEQTSEKSVAEDSEASKDLQANTEPVQPEKDNGLAAIDHGEPTYIDIEINEADNEDEHSLVQEDANATSYEDDLTEQDDEVGIAETPQGDEIIEDAIEPEVTEKLSAEAENALDDFLNVADQAMRIKKQFSYTVTRGDKLKDVLEQSGLGAATAKALERRLPQLTNLQAGQQFYWILDNQGELEYLNWLVSEKEEKILERKAKNQFAVRTIEKRGVWKQDVVRGTLNGNFNASLKAVGLSQRQISQLASGLQWQIATNKLKKGDKFAILVKREYINGKVTGLGNVEAIHIISGNKSYYAIQADNGRYYSRHGETLGKGFARYPLQFTPRVSSSFNPRRLHPVTRRVAPHKGVDFAVPTGTLVIAPADGVVEHVAYQANGAGRYIKIRHGGQYTTVYMHLSKSLVRIGQSVKKGDRIALSGNTGRSTGAHLHYEFHINGNPVNPMSVKLPGTGSGMQGNERKAFLAKAKNIEAKLKL</sequence>
<dbReference type="InterPro" id="IPR011055">
    <property type="entry name" value="Dup_hybrid_motif"/>
</dbReference>
<dbReference type="GO" id="GO:0046872">
    <property type="term" value="F:metal ion binding"/>
    <property type="evidence" value="ECO:0007669"/>
    <property type="project" value="UniProtKB-KW"/>
</dbReference>
<evidence type="ECO:0000259" key="11">
    <source>
        <dbReference type="Pfam" id="PF19425"/>
    </source>
</evidence>
<evidence type="ECO:0000256" key="5">
    <source>
        <dbReference type="ARBA" id="ARBA00022801"/>
    </source>
</evidence>
<evidence type="ECO:0000256" key="3">
    <source>
        <dbReference type="ARBA" id="ARBA00022670"/>
    </source>
</evidence>
<dbReference type="CDD" id="cd12797">
    <property type="entry name" value="M23_peptidase"/>
    <property type="match status" value="1"/>
</dbReference>
<comment type="subcellular location">
    <subcellularLocation>
        <location evidence="2">Cell envelope</location>
    </subcellularLocation>
</comment>
<dbReference type="FunFam" id="2.70.70.10:FF:000002">
    <property type="entry name" value="Murein DD-endopeptidase MepM"/>
    <property type="match status" value="1"/>
</dbReference>
<feature type="compositionally biased region" description="Basic and acidic residues" evidence="8">
    <location>
        <begin position="60"/>
        <end position="72"/>
    </location>
</feature>
<keyword evidence="9" id="KW-0812">Transmembrane</keyword>
<dbReference type="EMBL" id="JWIZ01000023">
    <property type="protein sequence ID" value="KMK51814.1"/>
    <property type="molecule type" value="Genomic_DNA"/>
</dbReference>
<dbReference type="InterPro" id="IPR016047">
    <property type="entry name" value="M23ase_b-sheet_dom"/>
</dbReference>
<organism evidence="12 13">
    <name type="scientific">Muribacter muris</name>
    <dbReference type="NCBI Taxonomy" id="67855"/>
    <lineage>
        <taxon>Bacteria</taxon>
        <taxon>Pseudomonadati</taxon>
        <taxon>Pseudomonadota</taxon>
        <taxon>Gammaproteobacteria</taxon>
        <taxon>Pasteurellales</taxon>
        <taxon>Pasteurellaceae</taxon>
        <taxon>Muribacter</taxon>
    </lineage>
</organism>
<dbReference type="Proteomes" id="UP000036270">
    <property type="component" value="Unassembled WGS sequence"/>
</dbReference>
<evidence type="ECO:0000256" key="2">
    <source>
        <dbReference type="ARBA" id="ARBA00004196"/>
    </source>
</evidence>
<keyword evidence="9" id="KW-1133">Transmembrane helix</keyword>
<keyword evidence="7" id="KW-0482">Metalloprotease</keyword>
<evidence type="ECO:0000256" key="9">
    <source>
        <dbReference type="SAM" id="Phobius"/>
    </source>
</evidence>
<evidence type="ECO:0000259" key="10">
    <source>
        <dbReference type="Pfam" id="PF01551"/>
    </source>
</evidence>
<comment type="caution">
    <text evidence="12">The sequence shown here is derived from an EMBL/GenBank/DDBJ whole genome shotgun (WGS) entry which is preliminary data.</text>
</comment>
<keyword evidence="13" id="KW-1185">Reference proteome</keyword>
<dbReference type="GO" id="GO:0006508">
    <property type="term" value="P:proteolysis"/>
    <property type="evidence" value="ECO:0007669"/>
    <property type="project" value="UniProtKB-KW"/>
</dbReference>
<dbReference type="Gene3D" id="3.10.450.350">
    <property type="match status" value="2"/>
</dbReference>
<feature type="region of interest" description="Disordered" evidence="8">
    <location>
        <begin position="60"/>
        <end position="93"/>
    </location>
</feature>
<keyword evidence="4" id="KW-0479">Metal-binding</keyword>
<evidence type="ECO:0000313" key="12">
    <source>
        <dbReference type="EMBL" id="KMK51814.1"/>
    </source>
</evidence>
<dbReference type="Pfam" id="PF01551">
    <property type="entry name" value="Peptidase_M23"/>
    <property type="match status" value="1"/>
</dbReference>
<evidence type="ECO:0000256" key="4">
    <source>
        <dbReference type="ARBA" id="ARBA00022723"/>
    </source>
</evidence>
<evidence type="ECO:0000256" key="7">
    <source>
        <dbReference type="ARBA" id="ARBA00023049"/>
    </source>
</evidence>
<dbReference type="InterPro" id="IPR045834">
    <property type="entry name" value="Csd3_N2"/>
</dbReference>
<protein>
    <submittedName>
        <fullName evidence="12">Peptidase M23</fullName>
    </submittedName>
</protein>
<accession>A0A0J5P8J0</accession>
<dbReference type="InterPro" id="IPR050570">
    <property type="entry name" value="Cell_wall_metabolism_enzyme"/>
</dbReference>
<feature type="domain" description="M23ase beta-sheet core" evidence="10">
    <location>
        <begin position="403"/>
        <end position="498"/>
    </location>
</feature>
<reference evidence="12 13" key="1">
    <citation type="submission" date="2014-12" db="EMBL/GenBank/DDBJ databases">
        <title>Reclassification of Actinobacillus muris as Muribacter muris.</title>
        <authorList>
            <person name="Christensen H."/>
            <person name="Nicklas W."/>
            <person name="Bisgaard M."/>
        </authorList>
    </citation>
    <scope>NUCLEOTIDE SEQUENCE [LARGE SCALE GENOMIC DNA]</scope>
    <source>
        <strain evidence="12 13">Ackerman80-443D</strain>
    </source>
</reference>
<feature type="transmembrane region" description="Helical" evidence="9">
    <location>
        <begin position="20"/>
        <end position="37"/>
    </location>
</feature>